<feature type="region of interest" description="Disordered" evidence="1">
    <location>
        <begin position="158"/>
        <end position="197"/>
    </location>
</feature>
<sequence length="197" mass="22002">MSAPVSAPAAWPIAVLMQRDQINNRWQRWRWGLRDVLPATAGRVALESAPICLEWSGAQSQWLYPGFSVQLFRDEAEGYHLNLTSPQPSWFVWWTPAAEPECDDPRHAPEGLPVIQAVTLSYNEAARWMDAGETIEIAPLPAAVANWLADFSSLHYKPEPRKRRRPQSFLAPDERDVSCSKAPSPSADGDDPPVCCP</sequence>
<evidence type="ECO:0000313" key="2">
    <source>
        <dbReference type="EMBL" id="ADG32289.1"/>
    </source>
</evidence>
<accession>D5WZ91</accession>
<dbReference type="eggNOG" id="ENOG5032ZV5">
    <property type="taxonomic scope" value="Bacteria"/>
</dbReference>
<dbReference type="KEGG" id="tin:Tint_2954"/>
<gene>
    <name evidence="2" type="ordered locus">Tint_2954</name>
</gene>
<dbReference type="BioCyc" id="TINT75379:TINT_RS14800-MONOMER"/>
<dbReference type="HOGENOM" id="CLU_114505_1_0_4"/>
<organism evidence="2">
    <name type="scientific">Thiomonas intermedia (strain K12)</name>
    <name type="common">Thiobacillus intermedius</name>
    <dbReference type="NCBI Taxonomy" id="75379"/>
    <lineage>
        <taxon>Bacteria</taxon>
        <taxon>Pseudomonadati</taxon>
        <taxon>Pseudomonadota</taxon>
        <taxon>Betaproteobacteria</taxon>
        <taxon>Burkholderiales</taxon>
        <taxon>Thiomonas</taxon>
    </lineage>
</organism>
<proteinExistence type="predicted"/>
<evidence type="ECO:0000256" key="1">
    <source>
        <dbReference type="SAM" id="MobiDB-lite"/>
    </source>
</evidence>
<dbReference type="STRING" id="75379.Tint_2954"/>
<reference evidence="2" key="1">
    <citation type="submission" date="2010-04" db="EMBL/GenBank/DDBJ databases">
        <title>Complete sequence of Thiomonas intermedia K12.</title>
        <authorList>
            <consortium name="US DOE Joint Genome Institute"/>
            <person name="Lucas S."/>
            <person name="Copeland A."/>
            <person name="Lapidus A."/>
            <person name="Cheng J.-F."/>
            <person name="Bruce D."/>
            <person name="Goodwin L."/>
            <person name="Pitluck S."/>
            <person name="Davenport K."/>
            <person name="Detter J.C."/>
            <person name="Han C."/>
            <person name="Tapia R."/>
            <person name="Land M."/>
            <person name="Hauser L."/>
            <person name="Kyrpides N."/>
            <person name="Ovchinnikova G."/>
            <person name="Kerfeld C.A."/>
            <person name="Cannon G.C."/>
            <person name="Heinhorst S."/>
            <person name="Woyke T."/>
        </authorList>
    </citation>
    <scope>NUCLEOTIDE SEQUENCE [LARGE SCALE GENOMIC DNA]</scope>
    <source>
        <strain evidence="2">K12</strain>
    </source>
</reference>
<evidence type="ECO:0008006" key="3">
    <source>
        <dbReference type="Google" id="ProtNLM"/>
    </source>
</evidence>
<dbReference type="Pfam" id="PF11749">
    <property type="entry name" value="DUF3305"/>
    <property type="match status" value="1"/>
</dbReference>
<dbReference type="AlphaFoldDB" id="D5WZ91"/>
<dbReference type="InterPro" id="IPR021736">
    <property type="entry name" value="DUF3305"/>
</dbReference>
<dbReference type="EMBL" id="CP002021">
    <property type="protein sequence ID" value="ADG32289.1"/>
    <property type="molecule type" value="Genomic_DNA"/>
</dbReference>
<name>D5WZ91_THIK1</name>
<protein>
    <recommendedName>
        <fullName evidence="3">DUF3305 domain-containing protein</fullName>
    </recommendedName>
</protein>